<dbReference type="EMBL" id="QBKT01000001">
    <property type="protein sequence ID" value="PTX63840.1"/>
    <property type="molecule type" value="Genomic_DNA"/>
</dbReference>
<reference evidence="1 2" key="1">
    <citation type="submission" date="2018-04" db="EMBL/GenBank/DDBJ databases">
        <title>Genomic Encyclopedia of Archaeal and Bacterial Type Strains, Phase II (KMG-II): from individual species to whole genera.</title>
        <authorList>
            <person name="Goeker M."/>
        </authorList>
    </citation>
    <scope>NUCLEOTIDE SEQUENCE [LARGE SCALE GENOMIC DNA]</scope>
    <source>
        <strain evidence="1 2">DSM 25731</strain>
    </source>
</reference>
<gene>
    <name evidence="1" type="ORF">C8N46_101448</name>
</gene>
<sequence>MKNVNLKPFVNVTKTYKGHLIRKYTTKVRKSN</sequence>
<protein>
    <submittedName>
        <fullName evidence="1">Uncharacterized protein</fullName>
    </submittedName>
</protein>
<name>A0A2T6C689_9FLAO</name>
<dbReference type="Proteomes" id="UP000244090">
    <property type="component" value="Unassembled WGS sequence"/>
</dbReference>
<comment type="caution">
    <text evidence="1">The sequence shown here is derived from an EMBL/GenBank/DDBJ whole genome shotgun (WGS) entry which is preliminary data.</text>
</comment>
<organism evidence="1 2">
    <name type="scientific">Kordia periserrulae</name>
    <dbReference type="NCBI Taxonomy" id="701523"/>
    <lineage>
        <taxon>Bacteria</taxon>
        <taxon>Pseudomonadati</taxon>
        <taxon>Bacteroidota</taxon>
        <taxon>Flavobacteriia</taxon>
        <taxon>Flavobacteriales</taxon>
        <taxon>Flavobacteriaceae</taxon>
        <taxon>Kordia</taxon>
    </lineage>
</organism>
<keyword evidence="2" id="KW-1185">Reference proteome</keyword>
<accession>A0A2T6C689</accession>
<proteinExistence type="predicted"/>
<evidence type="ECO:0000313" key="2">
    <source>
        <dbReference type="Proteomes" id="UP000244090"/>
    </source>
</evidence>
<evidence type="ECO:0000313" key="1">
    <source>
        <dbReference type="EMBL" id="PTX63840.1"/>
    </source>
</evidence>
<dbReference type="AlphaFoldDB" id="A0A2T6C689"/>